<dbReference type="EMBL" id="JAMKOV010000082">
    <property type="protein sequence ID" value="KAI8034073.1"/>
    <property type="molecule type" value="Genomic_DNA"/>
</dbReference>
<sequence>MIIWTMMMMMVMPQTFRGINTNGKISDPRSQILMPTSSETQRIPKTKTVRLDPIRSHCIALHRIASDPIA</sequence>
<proteinExistence type="predicted"/>
<keyword evidence="3" id="KW-1185">Reference proteome</keyword>
<comment type="caution">
    <text evidence="2">The sequence shown here is derived from an EMBL/GenBank/DDBJ whole genome shotgun (WGS) entry which is preliminary data.</text>
</comment>
<feature type="signal peptide" evidence="1">
    <location>
        <begin position="1"/>
        <end position="18"/>
    </location>
</feature>
<dbReference type="AlphaFoldDB" id="A0A9P9YCM2"/>
<gene>
    <name evidence="2" type="ORF">M5D96_013155</name>
</gene>
<evidence type="ECO:0000313" key="3">
    <source>
        <dbReference type="Proteomes" id="UP001059596"/>
    </source>
</evidence>
<keyword evidence="1" id="KW-0732">Signal</keyword>
<dbReference type="Proteomes" id="UP001059596">
    <property type="component" value="Unassembled WGS sequence"/>
</dbReference>
<accession>A0A9P9YCM2</accession>
<evidence type="ECO:0000256" key="1">
    <source>
        <dbReference type="SAM" id="SignalP"/>
    </source>
</evidence>
<evidence type="ECO:0008006" key="4">
    <source>
        <dbReference type="Google" id="ProtNLM"/>
    </source>
</evidence>
<reference evidence="2" key="1">
    <citation type="journal article" date="2023" name="Genome Biol. Evol.">
        <title>Long-read-based Genome Assembly of Drosophila gunungcola Reveals Fewer Chemosensory Genes in Flower-breeding Species.</title>
        <authorList>
            <person name="Negi A."/>
            <person name="Liao B.Y."/>
            <person name="Yeh S.D."/>
        </authorList>
    </citation>
    <scope>NUCLEOTIDE SEQUENCE</scope>
    <source>
        <strain evidence="2">Sukarami</strain>
    </source>
</reference>
<organism evidence="2 3">
    <name type="scientific">Drosophila gunungcola</name>
    <name type="common">fruit fly</name>
    <dbReference type="NCBI Taxonomy" id="103775"/>
    <lineage>
        <taxon>Eukaryota</taxon>
        <taxon>Metazoa</taxon>
        <taxon>Ecdysozoa</taxon>
        <taxon>Arthropoda</taxon>
        <taxon>Hexapoda</taxon>
        <taxon>Insecta</taxon>
        <taxon>Pterygota</taxon>
        <taxon>Neoptera</taxon>
        <taxon>Endopterygota</taxon>
        <taxon>Diptera</taxon>
        <taxon>Brachycera</taxon>
        <taxon>Muscomorpha</taxon>
        <taxon>Ephydroidea</taxon>
        <taxon>Drosophilidae</taxon>
        <taxon>Drosophila</taxon>
        <taxon>Sophophora</taxon>
    </lineage>
</organism>
<protein>
    <recommendedName>
        <fullName evidence="4">Secreted protein</fullName>
    </recommendedName>
</protein>
<feature type="chain" id="PRO_5040417665" description="Secreted protein" evidence="1">
    <location>
        <begin position="19"/>
        <end position="70"/>
    </location>
</feature>
<evidence type="ECO:0000313" key="2">
    <source>
        <dbReference type="EMBL" id="KAI8034073.1"/>
    </source>
</evidence>
<name>A0A9P9YCM2_9MUSC</name>